<dbReference type="RefSeq" id="WP_024238668.1">
    <property type="nucleotide sequence ID" value="NZ_BFKS01000182.1"/>
</dbReference>
<reference evidence="1 3" key="2">
    <citation type="submission" date="2018-08" db="EMBL/GenBank/DDBJ databases">
        <authorList>
            <consortium name="NARMS: The National Antimicrobial Resistance Monitoring System"/>
        </authorList>
    </citation>
    <scope>NUCLEOTIDE SEQUENCE [LARGE SCALE GENOMIC DNA]</scope>
    <source>
        <strain evidence="1 3">FSIS11705178</strain>
    </source>
</reference>
<dbReference type="AlphaFoldDB" id="A0A3T6XSI5"/>
<evidence type="ECO:0000313" key="3">
    <source>
        <dbReference type="Proteomes" id="UP000538406"/>
    </source>
</evidence>
<dbReference type="Proteomes" id="UP000538406">
    <property type="component" value="Unassembled WGS sequence"/>
</dbReference>
<proteinExistence type="predicted"/>
<dbReference type="Proteomes" id="UP000870292">
    <property type="component" value="Unassembled WGS sequence"/>
</dbReference>
<sequence>MNINDLFFHMEQSEVAIVELHFDGDIAPDHQVSLRTLSKSLGHLQSALDRAYLDIRHGNLWKYAKMHHDYYKDVELLVQPPREGGYIIDFFSKKDVTKKVVERVSNALNNAVKEAQQSGLENAETISKSVETRRAQIASQKILPRDYQQLLENPDAAVNRRYGDRAIVREIDQMLAIIRSHHSGDSSLEISLTADRTEVFGFNRAKANDFHRVITRKKLGDPVIYRVKVTEMDLQYLSAKMKNSFNNSVSTLRFASKEDFQEVFPYFQNEREMVFLGAPYIEYGAFDPNCGDVYFIQVY</sequence>
<name>A0A3T6XSI5_ECOLX</name>
<dbReference type="EMBL" id="AASHPR010000073">
    <property type="protein sequence ID" value="EFC3527357.1"/>
    <property type="molecule type" value="Genomic_DNA"/>
</dbReference>
<organism evidence="1 3">
    <name type="scientific">Escherichia coli</name>
    <dbReference type="NCBI Taxonomy" id="562"/>
    <lineage>
        <taxon>Bacteria</taxon>
        <taxon>Pseudomonadati</taxon>
        <taxon>Pseudomonadota</taxon>
        <taxon>Gammaproteobacteria</taxon>
        <taxon>Enterobacterales</taxon>
        <taxon>Enterobacteriaceae</taxon>
        <taxon>Escherichia</taxon>
    </lineage>
</organism>
<evidence type="ECO:0000313" key="2">
    <source>
        <dbReference type="EMBL" id="HBB1575279.1"/>
    </source>
</evidence>
<dbReference type="EMBL" id="DADUEU010000034">
    <property type="protein sequence ID" value="HBB1575279.1"/>
    <property type="molecule type" value="Genomic_DNA"/>
</dbReference>
<reference evidence="2" key="1">
    <citation type="journal article" date="2018" name="Genome Biol.">
        <title>SKESA: strategic k-mer extension for scrupulous assemblies.</title>
        <authorList>
            <person name="Souvorov A."/>
            <person name="Agarwala R."/>
            <person name="Lipman D.J."/>
        </authorList>
    </citation>
    <scope>NUCLEOTIDE SEQUENCE</scope>
    <source>
        <strain evidence="2">Escherichia coli</strain>
    </source>
</reference>
<comment type="caution">
    <text evidence="1">The sequence shown here is derived from an EMBL/GenBank/DDBJ whole genome shotgun (WGS) entry which is preliminary data.</text>
</comment>
<gene>
    <name evidence="1" type="ORF">CTR35_004614</name>
    <name evidence="2" type="ORF">J0541_004278</name>
</gene>
<evidence type="ECO:0000313" key="1">
    <source>
        <dbReference type="EMBL" id="EFC3527357.1"/>
    </source>
</evidence>
<accession>A0A3T6XSI5</accession>
<reference evidence="2" key="3">
    <citation type="submission" date="2021-03" db="EMBL/GenBank/DDBJ databases">
        <authorList>
            <consortium name="NCBI Pathogen Detection Project"/>
        </authorList>
    </citation>
    <scope>NUCLEOTIDE SEQUENCE</scope>
    <source>
        <strain evidence="2">Escherichia coli</strain>
    </source>
</reference>
<protein>
    <submittedName>
        <fullName evidence="1">Uncharacterized protein</fullName>
    </submittedName>
</protein>